<feature type="region of interest" description="Disordered" evidence="1">
    <location>
        <begin position="98"/>
        <end position="123"/>
    </location>
</feature>
<protein>
    <submittedName>
        <fullName evidence="2">Uncharacterized protein</fullName>
    </submittedName>
</protein>
<dbReference type="AlphaFoldDB" id="A0A6C0HLE5"/>
<evidence type="ECO:0000256" key="1">
    <source>
        <dbReference type="SAM" id="MobiDB-lite"/>
    </source>
</evidence>
<dbReference type="EMBL" id="MN739979">
    <property type="protein sequence ID" value="QHT81187.1"/>
    <property type="molecule type" value="Genomic_DNA"/>
</dbReference>
<accession>A0A6C0HLE5</accession>
<name>A0A6C0HLE5_9ZZZZ</name>
<proteinExistence type="predicted"/>
<organism evidence="2">
    <name type="scientific">viral metagenome</name>
    <dbReference type="NCBI Taxonomy" id="1070528"/>
    <lineage>
        <taxon>unclassified sequences</taxon>
        <taxon>metagenomes</taxon>
        <taxon>organismal metagenomes</taxon>
    </lineage>
</organism>
<evidence type="ECO:0000313" key="2">
    <source>
        <dbReference type="EMBL" id="QHT81187.1"/>
    </source>
</evidence>
<reference evidence="2" key="1">
    <citation type="journal article" date="2020" name="Nature">
        <title>Giant virus diversity and host interactions through global metagenomics.</title>
        <authorList>
            <person name="Schulz F."/>
            <person name="Roux S."/>
            <person name="Paez-Espino D."/>
            <person name="Jungbluth S."/>
            <person name="Walsh D.A."/>
            <person name="Denef V.J."/>
            <person name="McMahon K.D."/>
            <person name="Konstantinidis K.T."/>
            <person name="Eloe-Fadrosh E.A."/>
            <person name="Kyrpides N.C."/>
            <person name="Woyke T."/>
        </authorList>
    </citation>
    <scope>NUCLEOTIDE SEQUENCE</scope>
    <source>
        <strain evidence="2">GVMAG-M-3300023184-13</strain>
    </source>
</reference>
<sequence>MATIQKYVGGMRINGMNKIKHQEHLVGHSLQSNNAAPASPASPPQSDAGEAPFDFNAITPEFLAELEGQGITPDKIAEMAVQSGVPVPQIIQDALTKKSGTAGPSAGPDAADKQPKLPNLNKYPSMLPIGEYNKYKKDEAIVKKNRPQKRATTFGYMFSDLLREDIVREMKRTQGSFLVGVNLTNLFNEFRQMIVGKDSDNNNKKNNMANSPTAKSNATFKKVGEFLDANYDEILEKKLGFRDGSDISHLPEIHLDRTSTFDQIIDESKQFAAAGYKGEITPAGLIIMVRMLYKYKKNNAQWVRVATVLELIYKYLGGTQTRHQFFKNKQEVSVLSLMELEEFYNTDHIFMSENEIQQFKKNLEFYKSNLLETLDAKLSMAKLKLQKS</sequence>
<feature type="region of interest" description="Disordered" evidence="1">
    <location>
        <begin position="31"/>
        <end position="53"/>
    </location>
</feature>